<dbReference type="Proteomes" id="UP000826195">
    <property type="component" value="Unassembled WGS sequence"/>
</dbReference>
<sequence length="68" mass="7476">MSVDRKGRDKVLVYVHNCIDCGSMTNINVVELNIFKIAKEGCISLRNNVSGNPSLAIKVDKGLVRNSK</sequence>
<proteinExistence type="predicted"/>
<evidence type="ECO:0000313" key="1">
    <source>
        <dbReference type="EMBL" id="KAH0557386.1"/>
    </source>
</evidence>
<accession>A0AAV7IUI1</accession>
<comment type="caution">
    <text evidence="1">The sequence shown here is derived from an EMBL/GenBank/DDBJ whole genome shotgun (WGS) entry which is preliminary data.</text>
</comment>
<keyword evidence="2" id="KW-1185">Reference proteome</keyword>
<dbReference type="AlphaFoldDB" id="A0AAV7IUI1"/>
<evidence type="ECO:0000313" key="2">
    <source>
        <dbReference type="Proteomes" id="UP000826195"/>
    </source>
</evidence>
<gene>
    <name evidence="1" type="ORF">KQX54_004998</name>
</gene>
<dbReference type="EMBL" id="JAHXZJ010000747">
    <property type="protein sequence ID" value="KAH0557386.1"/>
    <property type="molecule type" value="Genomic_DNA"/>
</dbReference>
<reference evidence="1 2" key="1">
    <citation type="journal article" date="2021" name="J. Hered.">
        <title>A chromosome-level genome assembly of the parasitoid wasp, Cotesia glomerata (Hymenoptera: Braconidae).</title>
        <authorList>
            <person name="Pinto B.J."/>
            <person name="Weis J.J."/>
            <person name="Gamble T."/>
            <person name="Ode P.J."/>
            <person name="Paul R."/>
            <person name="Zaspel J.M."/>
        </authorList>
    </citation>
    <scope>NUCLEOTIDE SEQUENCE [LARGE SCALE GENOMIC DNA]</scope>
    <source>
        <strain evidence="1">CgM1</strain>
    </source>
</reference>
<organism evidence="1 2">
    <name type="scientific">Cotesia glomerata</name>
    <name type="common">Lepidopteran parasitic wasp</name>
    <name type="synonym">Apanteles glomeratus</name>
    <dbReference type="NCBI Taxonomy" id="32391"/>
    <lineage>
        <taxon>Eukaryota</taxon>
        <taxon>Metazoa</taxon>
        <taxon>Ecdysozoa</taxon>
        <taxon>Arthropoda</taxon>
        <taxon>Hexapoda</taxon>
        <taxon>Insecta</taxon>
        <taxon>Pterygota</taxon>
        <taxon>Neoptera</taxon>
        <taxon>Endopterygota</taxon>
        <taxon>Hymenoptera</taxon>
        <taxon>Apocrita</taxon>
        <taxon>Ichneumonoidea</taxon>
        <taxon>Braconidae</taxon>
        <taxon>Microgastrinae</taxon>
        <taxon>Cotesia</taxon>
    </lineage>
</organism>
<protein>
    <submittedName>
        <fullName evidence="1">Uncharacterized protein</fullName>
    </submittedName>
</protein>
<name>A0AAV7IUI1_COTGL</name>